<name>A0A8T0U4G2_PANVG</name>
<evidence type="ECO:0000256" key="9">
    <source>
        <dbReference type="ARBA" id="ARBA00022989"/>
    </source>
</evidence>
<keyword evidence="6 12" id="KW-0863">Zinc-finger</keyword>
<comment type="subcellular location">
    <subcellularLocation>
        <location evidence="1">Membrane</location>
        <topology evidence="1">Single-pass membrane protein</topology>
    </subcellularLocation>
</comment>
<evidence type="ECO:0000256" key="8">
    <source>
        <dbReference type="ARBA" id="ARBA00022833"/>
    </source>
</evidence>
<dbReference type="Proteomes" id="UP000823388">
    <property type="component" value="Chromosome 3N"/>
</dbReference>
<keyword evidence="4 13" id="KW-0812">Transmembrane</keyword>
<evidence type="ECO:0000256" key="12">
    <source>
        <dbReference type="PROSITE-ProRule" id="PRU00175"/>
    </source>
</evidence>
<evidence type="ECO:0000256" key="5">
    <source>
        <dbReference type="ARBA" id="ARBA00022723"/>
    </source>
</evidence>
<feature type="transmembrane region" description="Helical" evidence="13">
    <location>
        <begin position="12"/>
        <end position="35"/>
    </location>
</feature>
<dbReference type="AlphaFoldDB" id="A0A8T0U4G2"/>
<keyword evidence="9 13" id="KW-1133">Transmembrane helix</keyword>
<dbReference type="GO" id="GO:0016740">
    <property type="term" value="F:transferase activity"/>
    <property type="evidence" value="ECO:0007669"/>
    <property type="project" value="UniProtKB-KW"/>
</dbReference>
<organism evidence="15 16">
    <name type="scientific">Panicum virgatum</name>
    <name type="common">Blackwell switchgrass</name>
    <dbReference type="NCBI Taxonomy" id="38727"/>
    <lineage>
        <taxon>Eukaryota</taxon>
        <taxon>Viridiplantae</taxon>
        <taxon>Streptophyta</taxon>
        <taxon>Embryophyta</taxon>
        <taxon>Tracheophyta</taxon>
        <taxon>Spermatophyta</taxon>
        <taxon>Magnoliopsida</taxon>
        <taxon>Liliopsida</taxon>
        <taxon>Poales</taxon>
        <taxon>Poaceae</taxon>
        <taxon>PACMAD clade</taxon>
        <taxon>Panicoideae</taxon>
        <taxon>Panicodae</taxon>
        <taxon>Paniceae</taxon>
        <taxon>Panicinae</taxon>
        <taxon>Panicum</taxon>
        <taxon>Panicum sect. Hiantes</taxon>
    </lineage>
</organism>
<dbReference type="GO" id="GO:0008270">
    <property type="term" value="F:zinc ion binding"/>
    <property type="evidence" value="ECO:0007669"/>
    <property type="project" value="UniProtKB-KW"/>
</dbReference>
<sequence length="183" mass="18931">MSSPSLAPYDANVLLAAVAALSAAVAFVAALHLYARCLLQRRAALAEGNPRVLVLRRPPPDGYELEVVSAAACGQGAAGLDAKALRALPVFTWESAKVGEEGGVAAVEHDGQCAVCLGEMQDGELGRLLPACRHVFHVECIDTWLGVSSTCPVCRTVAAAAAPTAYVAPRPGEVEVEPRGAEC</sequence>
<dbReference type="SMART" id="SM00184">
    <property type="entry name" value="RING"/>
    <property type="match status" value="1"/>
</dbReference>
<keyword evidence="3" id="KW-0808">Transferase</keyword>
<reference evidence="15" key="1">
    <citation type="submission" date="2020-05" db="EMBL/GenBank/DDBJ databases">
        <title>WGS assembly of Panicum virgatum.</title>
        <authorList>
            <person name="Lovell J.T."/>
            <person name="Jenkins J."/>
            <person name="Shu S."/>
            <person name="Juenger T.E."/>
            <person name="Schmutz J."/>
        </authorList>
    </citation>
    <scope>NUCLEOTIDE SEQUENCE</scope>
    <source>
        <strain evidence="15">AP13</strain>
    </source>
</reference>
<dbReference type="OrthoDB" id="8062037at2759"/>
<comment type="caution">
    <text evidence="15">The sequence shown here is derived from an EMBL/GenBank/DDBJ whole genome shotgun (WGS) entry which is preliminary data.</text>
</comment>
<keyword evidence="8" id="KW-0862">Zinc</keyword>
<evidence type="ECO:0000256" key="13">
    <source>
        <dbReference type="SAM" id="Phobius"/>
    </source>
</evidence>
<dbReference type="InterPro" id="IPR001841">
    <property type="entry name" value="Znf_RING"/>
</dbReference>
<evidence type="ECO:0000256" key="2">
    <source>
        <dbReference type="ARBA" id="ARBA00004906"/>
    </source>
</evidence>
<keyword evidence="10 13" id="KW-0472">Membrane</keyword>
<keyword evidence="5" id="KW-0479">Metal-binding</keyword>
<evidence type="ECO:0000256" key="6">
    <source>
        <dbReference type="ARBA" id="ARBA00022771"/>
    </source>
</evidence>
<evidence type="ECO:0000256" key="10">
    <source>
        <dbReference type="ARBA" id="ARBA00023136"/>
    </source>
</evidence>
<dbReference type="PROSITE" id="PS50089">
    <property type="entry name" value="ZF_RING_2"/>
    <property type="match status" value="1"/>
</dbReference>
<comment type="similarity">
    <text evidence="11">Belongs to the RING-type zinc finger family. ATL subfamily.</text>
</comment>
<evidence type="ECO:0000313" key="15">
    <source>
        <dbReference type="EMBL" id="KAG2616615.1"/>
    </source>
</evidence>
<evidence type="ECO:0000256" key="7">
    <source>
        <dbReference type="ARBA" id="ARBA00022786"/>
    </source>
</evidence>
<proteinExistence type="inferred from homology"/>
<evidence type="ECO:0000256" key="4">
    <source>
        <dbReference type="ARBA" id="ARBA00022692"/>
    </source>
</evidence>
<dbReference type="FunFam" id="3.30.40.10:FF:001777">
    <property type="entry name" value="Putative RING zinc finger domain superfamily protein"/>
    <property type="match status" value="1"/>
</dbReference>
<dbReference type="Gene3D" id="3.30.40.10">
    <property type="entry name" value="Zinc/RING finger domain, C3HC4 (zinc finger)"/>
    <property type="match status" value="1"/>
</dbReference>
<keyword evidence="7" id="KW-0833">Ubl conjugation pathway</keyword>
<dbReference type="PANTHER" id="PTHR45768">
    <property type="entry name" value="E3 UBIQUITIN-PROTEIN LIGASE RNF13-LIKE"/>
    <property type="match status" value="1"/>
</dbReference>
<dbReference type="GO" id="GO:0016020">
    <property type="term" value="C:membrane"/>
    <property type="evidence" value="ECO:0007669"/>
    <property type="project" value="UniProtKB-SubCell"/>
</dbReference>
<dbReference type="PANTHER" id="PTHR45768:SF23">
    <property type="entry name" value="OS02G0790600 PROTEIN"/>
    <property type="match status" value="1"/>
</dbReference>
<dbReference type="EMBL" id="CM029042">
    <property type="protein sequence ID" value="KAG2616615.1"/>
    <property type="molecule type" value="Genomic_DNA"/>
</dbReference>
<dbReference type="Pfam" id="PF13639">
    <property type="entry name" value="zf-RING_2"/>
    <property type="match status" value="1"/>
</dbReference>
<dbReference type="InterPro" id="IPR013083">
    <property type="entry name" value="Znf_RING/FYVE/PHD"/>
</dbReference>
<evidence type="ECO:0000259" key="14">
    <source>
        <dbReference type="PROSITE" id="PS50089"/>
    </source>
</evidence>
<evidence type="ECO:0000256" key="11">
    <source>
        <dbReference type="ARBA" id="ARBA00024209"/>
    </source>
</evidence>
<comment type="pathway">
    <text evidence="2">Protein modification; protein ubiquitination.</text>
</comment>
<accession>A0A8T0U4G2</accession>
<gene>
    <name evidence="15" type="ORF">PVAP13_3NG248890</name>
</gene>
<keyword evidence="16" id="KW-1185">Reference proteome</keyword>
<evidence type="ECO:0000313" key="16">
    <source>
        <dbReference type="Proteomes" id="UP000823388"/>
    </source>
</evidence>
<evidence type="ECO:0000256" key="1">
    <source>
        <dbReference type="ARBA" id="ARBA00004167"/>
    </source>
</evidence>
<evidence type="ECO:0000256" key="3">
    <source>
        <dbReference type="ARBA" id="ARBA00022679"/>
    </source>
</evidence>
<protein>
    <recommendedName>
        <fullName evidence="14">RING-type domain-containing protein</fullName>
    </recommendedName>
</protein>
<feature type="domain" description="RING-type" evidence="14">
    <location>
        <begin position="113"/>
        <end position="155"/>
    </location>
</feature>
<dbReference type="SUPFAM" id="SSF57850">
    <property type="entry name" value="RING/U-box"/>
    <property type="match status" value="1"/>
</dbReference>
<dbReference type="CDD" id="cd16461">
    <property type="entry name" value="RING-H2_EL5-like"/>
    <property type="match status" value="1"/>
</dbReference>